<sequence length="1021" mass="117133">MHKDNVRPPSDPRSDRRPGLSGAEGVKWVTGHQDASNQASYGKNATGNRNVNLRREHRIGTWNVRGLLGVGKLHILERELERCKLTITGISETHWKDSGHFDSGKHTFYFSGNDKSSFSGVAIAIPKSWKNSVLGYHPINDRIISIKLSASPTPLNVIQIYAPTSSAKDEEIEDFYCQLESSVANIPKRELVLIIGDFNAKVGNTTMDTGIRDIVGNYGHGVRNPRGERLIEFAADNNMAIMNTMFKHHPRRQYTWTSPDGNYRNQIDYILVRSRWRSSITNTHTMPGADCHSDHQLLIGNLRLKLQRPRQVKTSRRMEVKDPKSLATSIEGRHVAWRADYGSDSSNSMWIAAKKYIEDAVVESQPKSSVAKRQHWMTEDTWHLVEDRRKLKASGASITELNARSAIIQTACRRDRNNHLGKICDELEQHSDNYQTKDLHDKVRYITRQFKPKTWAIEDSVGTTVTEIKDIVNVWKEYCKSLFFSNGVPSFTCSPRQILDREPNIMRDEVRAAIKHLKCNKAMGCDEIPIEVFKAMGESGVDVLFTICNKIWETGIWPDDWSQSIFIPLHKKGSTKKCNNYRLISLISHASKVMLHIINTRLSAYLSRQIAPEQAGFVKGRGTREQILILRQIIEKAREFNSTLYICFVDFRKAFDTVIWAQLWRILAEMGVPPHLIVLLRRLYESGTAAVRVDGTLSENFKTEAGVRQGCILSPLLFNTYTEYIMRIVLEEWDRGISVGGRVINNLRYADDTTLLAQTKEDMENLLTRLETTSLKFGLSINREKTKMMIVDRAEQIRTNVQSIANCEVVQSYIYLGSTISSTGGCSDEIRRRCAITRSAVERLRKIWRDRRVTKKTKVRLMKCLVFPIFLYGAETWSLRLQDRRKIDALEMWCWRRLLKIPWTAFRTNLSILKELHIKDRLSSTVQLRILKFFGHISRNENSMERLVVQGQVEGRRARGRSPTRWTDLIKKATESTMVQCTRNASNRQKWKHIAKRAVLERVCDPPNIFSCTSSAQPRPL</sequence>
<name>A0ACC0K246_CHOFU</name>
<comment type="caution">
    <text evidence="1">The sequence shown here is derived from an EMBL/GenBank/DDBJ whole genome shotgun (WGS) entry which is preliminary data.</text>
</comment>
<evidence type="ECO:0000313" key="1">
    <source>
        <dbReference type="EMBL" id="KAI8430522.1"/>
    </source>
</evidence>
<organism evidence="1 2">
    <name type="scientific">Choristoneura fumiferana</name>
    <name type="common">Spruce budworm moth</name>
    <name type="synonym">Archips fumiferana</name>
    <dbReference type="NCBI Taxonomy" id="7141"/>
    <lineage>
        <taxon>Eukaryota</taxon>
        <taxon>Metazoa</taxon>
        <taxon>Ecdysozoa</taxon>
        <taxon>Arthropoda</taxon>
        <taxon>Hexapoda</taxon>
        <taxon>Insecta</taxon>
        <taxon>Pterygota</taxon>
        <taxon>Neoptera</taxon>
        <taxon>Endopterygota</taxon>
        <taxon>Lepidoptera</taxon>
        <taxon>Glossata</taxon>
        <taxon>Ditrysia</taxon>
        <taxon>Tortricoidea</taxon>
        <taxon>Tortricidae</taxon>
        <taxon>Tortricinae</taxon>
        <taxon>Choristoneura</taxon>
    </lineage>
</organism>
<keyword evidence="2" id="KW-1185">Reference proteome</keyword>
<proteinExistence type="predicted"/>
<reference evidence="1 2" key="1">
    <citation type="journal article" date="2022" name="Genome Biol. Evol.">
        <title>The Spruce Budworm Genome: Reconstructing the Evolutionary History of Antifreeze Proteins.</title>
        <authorList>
            <person name="Beliveau C."/>
            <person name="Gagne P."/>
            <person name="Picq S."/>
            <person name="Vernygora O."/>
            <person name="Keeling C.I."/>
            <person name="Pinkney K."/>
            <person name="Doucet D."/>
            <person name="Wen F."/>
            <person name="Johnston J.S."/>
            <person name="Maaroufi H."/>
            <person name="Boyle B."/>
            <person name="Laroche J."/>
            <person name="Dewar K."/>
            <person name="Juretic N."/>
            <person name="Blackburn G."/>
            <person name="Nisole A."/>
            <person name="Brunet B."/>
            <person name="Brandao M."/>
            <person name="Lumley L."/>
            <person name="Duan J."/>
            <person name="Quan G."/>
            <person name="Lucarotti C.J."/>
            <person name="Roe A.D."/>
            <person name="Sperling F.A.H."/>
            <person name="Levesque R.C."/>
            <person name="Cusson M."/>
        </authorList>
    </citation>
    <scope>NUCLEOTIDE SEQUENCE [LARGE SCALE GENOMIC DNA]</scope>
    <source>
        <strain evidence="1">Glfc:IPQL:Cfum</strain>
    </source>
</reference>
<accession>A0ACC0K246</accession>
<dbReference type="EMBL" id="CM046131">
    <property type="protein sequence ID" value="KAI8430522.1"/>
    <property type="molecule type" value="Genomic_DNA"/>
</dbReference>
<gene>
    <name evidence="1" type="ORF">MSG28_000762</name>
</gene>
<protein>
    <submittedName>
        <fullName evidence="1">Uncharacterized protein</fullName>
    </submittedName>
</protein>
<evidence type="ECO:0000313" key="2">
    <source>
        <dbReference type="Proteomes" id="UP001064048"/>
    </source>
</evidence>
<dbReference type="Proteomes" id="UP001064048">
    <property type="component" value="Chromosome Z"/>
</dbReference>